<proteinExistence type="predicted"/>
<evidence type="ECO:0000313" key="8">
    <source>
        <dbReference type="Proteomes" id="UP000580654"/>
    </source>
</evidence>
<dbReference type="Proteomes" id="UP000580654">
    <property type="component" value="Unassembled WGS sequence"/>
</dbReference>
<accession>A0A840Y5M3</accession>
<evidence type="ECO:0000256" key="2">
    <source>
        <dbReference type="ARBA" id="ARBA00022475"/>
    </source>
</evidence>
<organism evidence="7 8">
    <name type="scientific">Muricoccus pecuniae</name>
    <dbReference type="NCBI Taxonomy" id="693023"/>
    <lineage>
        <taxon>Bacteria</taxon>
        <taxon>Pseudomonadati</taxon>
        <taxon>Pseudomonadota</taxon>
        <taxon>Alphaproteobacteria</taxon>
        <taxon>Acetobacterales</taxon>
        <taxon>Roseomonadaceae</taxon>
        <taxon>Muricoccus</taxon>
    </lineage>
</organism>
<sequence>MNGVLGRYLTRLFVARALAVLLGLAALLQLLDLLDKASDVLSRGGLADIGRYAMLRLPTTLGRLMPLAVLVGAILAFRQLAASLEVTAMRTAGIGTWRILGALAPACALAFLLQSALLLGVAPRTERALADWWDSRDPAERPLVLPQRLWLRNGTEIVAADAVSRDGGVLEGLLVIRRDTEGRALDRLDARRAAHGAEGWRLEGVRLIRPGASRPQEMAALPWPEGPAPRALRELARPTEAQSPARLLAGWRGEGPVSRGPAFYAARLHALAASAAAPFVMLLLAAPAAFGLPRQEGAFRRAAVGLVLGLGYLVAAGLMASIGEAGGLHPVAAAWATPVLFAMAGLLLLWREEG</sequence>
<evidence type="ECO:0000313" key="7">
    <source>
        <dbReference type="EMBL" id="MBB5694079.1"/>
    </source>
</evidence>
<feature type="transmembrane region" description="Helical" evidence="6">
    <location>
        <begin position="268"/>
        <end position="290"/>
    </location>
</feature>
<name>A0A840Y5M3_9PROT</name>
<feature type="transmembrane region" description="Helical" evidence="6">
    <location>
        <begin position="64"/>
        <end position="87"/>
    </location>
</feature>
<keyword evidence="2" id="KW-1003">Cell membrane</keyword>
<dbReference type="Pfam" id="PF03739">
    <property type="entry name" value="LptF_LptG"/>
    <property type="match status" value="1"/>
</dbReference>
<dbReference type="GO" id="GO:0015920">
    <property type="term" value="P:lipopolysaccharide transport"/>
    <property type="evidence" value="ECO:0007669"/>
    <property type="project" value="TreeGrafter"/>
</dbReference>
<feature type="transmembrane region" description="Helical" evidence="6">
    <location>
        <begin position="99"/>
        <end position="122"/>
    </location>
</feature>
<evidence type="ECO:0000256" key="3">
    <source>
        <dbReference type="ARBA" id="ARBA00022692"/>
    </source>
</evidence>
<evidence type="ECO:0000256" key="6">
    <source>
        <dbReference type="SAM" id="Phobius"/>
    </source>
</evidence>
<comment type="subcellular location">
    <subcellularLocation>
        <location evidence="1">Cell membrane</location>
        <topology evidence="1">Multi-pass membrane protein</topology>
    </subcellularLocation>
</comment>
<dbReference type="PANTHER" id="PTHR33529:SF2">
    <property type="entry name" value="LIPOPOLYSACCHARIDE EXPORT SYSTEM PERMEASE PROTEIN LPTG"/>
    <property type="match status" value="1"/>
</dbReference>
<dbReference type="EMBL" id="JACIJD010000008">
    <property type="protein sequence ID" value="MBB5694079.1"/>
    <property type="molecule type" value="Genomic_DNA"/>
</dbReference>
<dbReference type="InterPro" id="IPR005495">
    <property type="entry name" value="LptG/LptF_permease"/>
</dbReference>
<keyword evidence="3 6" id="KW-0812">Transmembrane</keyword>
<dbReference type="AlphaFoldDB" id="A0A840Y5M3"/>
<protein>
    <submittedName>
        <fullName evidence="7">Lipopolysaccharide export system permease protein</fullName>
    </submittedName>
</protein>
<dbReference type="GO" id="GO:0043190">
    <property type="term" value="C:ATP-binding cassette (ABC) transporter complex"/>
    <property type="evidence" value="ECO:0007669"/>
    <property type="project" value="TreeGrafter"/>
</dbReference>
<evidence type="ECO:0000256" key="5">
    <source>
        <dbReference type="ARBA" id="ARBA00023136"/>
    </source>
</evidence>
<keyword evidence="8" id="KW-1185">Reference proteome</keyword>
<feature type="transmembrane region" description="Helical" evidence="6">
    <location>
        <begin position="12"/>
        <end position="31"/>
    </location>
</feature>
<dbReference type="RefSeq" id="WP_184517467.1">
    <property type="nucleotide sequence ID" value="NZ_JACIJD010000008.1"/>
</dbReference>
<evidence type="ECO:0000256" key="1">
    <source>
        <dbReference type="ARBA" id="ARBA00004651"/>
    </source>
</evidence>
<keyword evidence="4 6" id="KW-1133">Transmembrane helix</keyword>
<gene>
    <name evidence="7" type="ORF">FHS87_002119</name>
</gene>
<evidence type="ECO:0000256" key="4">
    <source>
        <dbReference type="ARBA" id="ARBA00022989"/>
    </source>
</evidence>
<dbReference type="PANTHER" id="PTHR33529">
    <property type="entry name" value="SLR0882 PROTEIN-RELATED"/>
    <property type="match status" value="1"/>
</dbReference>
<keyword evidence="5 6" id="KW-0472">Membrane</keyword>
<reference evidence="7 8" key="1">
    <citation type="submission" date="2020-08" db="EMBL/GenBank/DDBJ databases">
        <title>Genomic Encyclopedia of Type Strains, Phase IV (KMG-IV): sequencing the most valuable type-strain genomes for metagenomic binning, comparative biology and taxonomic classification.</title>
        <authorList>
            <person name="Goeker M."/>
        </authorList>
    </citation>
    <scope>NUCLEOTIDE SEQUENCE [LARGE SCALE GENOMIC DNA]</scope>
    <source>
        <strain evidence="7 8">DSM 25622</strain>
    </source>
</reference>
<feature type="transmembrane region" description="Helical" evidence="6">
    <location>
        <begin position="328"/>
        <end position="350"/>
    </location>
</feature>
<feature type="transmembrane region" description="Helical" evidence="6">
    <location>
        <begin position="302"/>
        <end position="322"/>
    </location>
</feature>
<comment type="caution">
    <text evidence="7">The sequence shown here is derived from an EMBL/GenBank/DDBJ whole genome shotgun (WGS) entry which is preliminary data.</text>
</comment>